<sequence>MTTTATFESWPELRVSDWEQTRDTVHMWSQIVGKTRMALAPNENHWWQVALYVNSVGLTTSLMPYDGYGLEIVFDFVDHVLDITTTKGERRQVRLEPRTTADFYADYLAQLESLGISVPIYDHPVEVAESIPFPQDTTHASYDADAVKLFWHQLVSAQRVFAEFRGKWRGKCSPVHFFWGSFDLAVTRFSGRPAPLFSGVVPNCPERVMVESYCEEVSSAGFWPGGADEGAFYSYSYPVYEGYPDAKVHPAAASYDTTLGEFLLPYTAVRTADDSDASLREFLQSTFDVESSLGEWP</sequence>
<keyword evidence="2" id="KW-1185">Reference proteome</keyword>
<dbReference type="InterPro" id="IPR046038">
    <property type="entry name" value="DUF5996"/>
</dbReference>
<name>A0ABR5I8X6_9ACTN</name>
<organism evidence="1 2">
    <name type="scientific">Gordonia jacobaea</name>
    <dbReference type="NCBI Taxonomy" id="122202"/>
    <lineage>
        <taxon>Bacteria</taxon>
        <taxon>Bacillati</taxon>
        <taxon>Actinomycetota</taxon>
        <taxon>Actinomycetes</taxon>
        <taxon>Mycobacteriales</taxon>
        <taxon>Gordoniaceae</taxon>
        <taxon>Gordonia</taxon>
    </lineage>
</organism>
<evidence type="ECO:0000313" key="1">
    <source>
        <dbReference type="EMBL" id="KNA90057.1"/>
    </source>
</evidence>
<accession>A0ABR5I8X6</accession>
<reference evidence="1 2" key="1">
    <citation type="submission" date="2015-05" db="EMBL/GenBank/DDBJ databases">
        <title>Draft genome sequence of the bacterium Gordonia jacobaea a new member of the Gordonia genus.</title>
        <authorList>
            <person name="Jimenez-Galisteo G."/>
            <person name="Dominguez A."/>
            <person name="Munoz E."/>
            <person name="Vinas M."/>
        </authorList>
    </citation>
    <scope>NUCLEOTIDE SEQUENCE [LARGE SCALE GENOMIC DNA]</scope>
    <source>
        <strain evidence="2">mv1</strain>
    </source>
</reference>
<evidence type="ECO:0000313" key="2">
    <source>
        <dbReference type="Proteomes" id="UP000037247"/>
    </source>
</evidence>
<evidence type="ECO:0008006" key="3">
    <source>
        <dbReference type="Google" id="ProtNLM"/>
    </source>
</evidence>
<proteinExistence type="predicted"/>
<protein>
    <recommendedName>
        <fullName evidence="3">Ava_C0101 and related proteins</fullName>
    </recommendedName>
</protein>
<dbReference type="Pfam" id="PF19459">
    <property type="entry name" value="DUF5996"/>
    <property type="match status" value="1"/>
</dbReference>
<gene>
    <name evidence="1" type="ORF">ABW18_16695</name>
</gene>
<comment type="caution">
    <text evidence="1">The sequence shown here is derived from an EMBL/GenBank/DDBJ whole genome shotgun (WGS) entry which is preliminary data.</text>
</comment>
<dbReference type="RefSeq" id="WP_049700134.1">
    <property type="nucleotide sequence ID" value="NZ_JAQDQF010000004.1"/>
</dbReference>
<dbReference type="Proteomes" id="UP000037247">
    <property type="component" value="Unassembled WGS sequence"/>
</dbReference>
<dbReference type="EMBL" id="LDTZ01000020">
    <property type="protein sequence ID" value="KNA90057.1"/>
    <property type="molecule type" value="Genomic_DNA"/>
</dbReference>